<sequence>MDPDHDDNYSGDEPYESEEDNPYNNDEPYESEQDEQVDSVPGDTESNRTDNNDQYAYSSDELYALEIIDEGRRRRAQAQPMPRCPIPQNTSILTGAMHLAEILNNPNEHHTAVAERGAWVYIWLAQTKIMAGGFIDVHFMRTTQGVFCGSKMMMGDLAITRFAHNIGVLRAQWETTIYGYCALDAAAVFGCSYL</sequence>
<gene>
    <name evidence="2" type="ORF">CJ030_MR2G012427</name>
</gene>
<dbReference type="Proteomes" id="UP000516437">
    <property type="component" value="Chromosome 2"/>
</dbReference>
<name>A0A6A1WKP1_9ROSI</name>
<accession>A0A6A1WKP1</accession>
<feature type="region of interest" description="Disordered" evidence="1">
    <location>
        <begin position="1"/>
        <end position="56"/>
    </location>
</feature>
<keyword evidence="3" id="KW-1185">Reference proteome</keyword>
<dbReference type="AlphaFoldDB" id="A0A6A1WKP1"/>
<dbReference type="EMBL" id="RXIC02000020">
    <property type="protein sequence ID" value="KAB1223430.1"/>
    <property type="molecule type" value="Genomic_DNA"/>
</dbReference>
<evidence type="ECO:0000313" key="3">
    <source>
        <dbReference type="Proteomes" id="UP000516437"/>
    </source>
</evidence>
<evidence type="ECO:0000256" key="1">
    <source>
        <dbReference type="SAM" id="MobiDB-lite"/>
    </source>
</evidence>
<proteinExistence type="predicted"/>
<organism evidence="2 3">
    <name type="scientific">Morella rubra</name>
    <name type="common">Chinese bayberry</name>
    <dbReference type="NCBI Taxonomy" id="262757"/>
    <lineage>
        <taxon>Eukaryota</taxon>
        <taxon>Viridiplantae</taxon>
        <taxon>Streptophyta</taxon>
        <taxon>Embryophyta</taxon>
        <taxon>Tracheophyta</taxon>
        <taxon>Spermatophyta</taxon>
        <taxon>Magnoliopsida</taxon>
        <taxon>eudicotyledons</taxon>
        <taxon>Gunneridae</taxon>
        <taxon>Pentapetalae</taxon>
        <taxon>rosids</taxon>
        <taxon>fabids</taxon>
        <taxon>Fagales</taxon>
        <taxon>Myricaceae</taxon>
        <taxon>Morella</taxon>
    </lineage>
</organism>
<comment type="caution">
    <text evidence="2">The sequence shown here is derived from an EMBL/GenBank/DDBJ whole genome shotgun (WGS) entry which is preliminary data.</text>
</comment>
<evidence type="ECO:0000313" key="2">
    <source>
        <dbReference type="EMBL" id="KAB1223430.1"/>
    </source>
</evidence>
<reference evidence="2 3" key="1">
    <citation type="journal article" date="2019" name="Plant Biotechnol. J.">
        <title>The red bayberry genome and genetic basis of sex determination.</title>
        <authorList>
            <person name="Jia H.M."/>
            <person name="Jia H.J."/>
            <person name="Cai Q.L."/>
            <person name="Wang Y."/>
            <person name="Zhao H.B."/>
            <person name="Yang W.F."/>
            <person name="Wang G.Y."/>
            <person name="Li Y.H."/>
            <person name="Zhan D.L."/>
            <person name="Shen Y.T."/>
            <person name="Niu Q.F."/>
            <person name="Chang L."/>
            <person name="Qiu J."/>
            <person name="Zhao L."/>
            <person name="Xie H.B."/>
            <person name="Fu W.Y."/>
            <person name="Jin J."/>
            <person name="Li X.W."/>
            <person name="Jiao Y."/>
            <person name="Zhou C.C."/>
            <person name="Tu T."/>
            <person name="Chai C.Y."/>
            <person name="Gao J.L."/>
            <person name="Fan L.J."/>
            <person name="van de Weg E."/>
            <person name="Wang J.Y."/>
            <person name="Gao Z.S."/>
        </authorList>
    </citation>
    <scope>NUCLEOTIDE SEQUENCE [LARGE SCALE GENOMIC DNA]</scope>
    <source>
        <tissue evidence="2">Leaves</tissue>
    </source>
</reference>
<protein>
    <submittedName>
        <fullName evidence="2">Uncharacterized protein</fullName>
    </submittedName>
</protein>
<feature type="compositionally biased region" description="Acidic residues" evidence="1">
    <location>
        <begin position="1"/>
        <end position="37"/>
    </location>
</feature>